<dbReference type="PANTHER" id="PTHR36110:SF2">
    <property type="entry name" value="RING-CLEAVING DIOXYGENASE MHQE-RELATED"/>
    <property type="match status" value="1"/>
</dbReference>
<dbReference type="Proteomes" id="UP000198828">
    <property type="component" value="Unassembled WGS sequence"/>
</dbReference>
<gene>
    <name evidence="2" type="ORF">SAMN05660923_00328</name>
</gene>
<dbReference type="AlphaFoldDB" id="A0A1H2RC58"/>
<proteinExistence type="predicted"/>
<evidence type="ECO:0000259" key="1">
    <source>
        <dbReference type="PROSITE" id="PS51819"/>
    </source>
</evidence>
<protein>
    <submittedName>
        <fullName evidence="2">Glyoxalase family protein</fullName>
    </submittedName>
</protein>
<dbReference type="PROSITE" id="PS51819">
    <property type="entry name" value="VOC"/>
    <property type="match status" value="2"/>
</dbReference>
<organism evidence="2 3">
    <name type="scientific">Tepidimicrobium xylanilyticum</name>
    <dbReference type="NCBI Taxonomy" id="1123352"/>
    <lineage>
        <taxon>Bacteria</taxon>
        <taxon>Bacillati</taxon>
        <taxon>Bacillota</taxon>
        <taxon>Tissierellia</taxon>
        <taxon>Tissierellales</taxon>
        <taxon>Tepidimicrobiaceae</taxon>
        <taxon>Tepidimicrobium</taxon>
    </lineage>
</organism>
<keyword evidence="3" id="KW-1185">Reference proteome</keyword>
<feature type="domain" description="VOC" evidence="1">
    <location>
        <begin position="7"/>
        <end position="131"/>
    </location>
</feature>
<dbReference type="CDD" id="cd08347">
    <property type="entry name" value="PcpA_C_like"/>
    <property type="match status" value="1"/>
</dbReference>
<evidence type="ECO:0000313" key="2">
    <source>
        <dbReference type="EMBL" id="SDW16424.1"/>
    </source>
</evidence>
<reference evidence="2 3" key="1">
    <citation type="submission" date="2016-10" db="EMBL/GenBank/DDBJ databases">
        <authorList>
            <person name="de Groot N.N."/>
        </authorList>
    </citation>
    <scope>NUCLEOTIDE SEQUENCE [LARGE SCALE GENOMIC DNA]</scope>
    <source>
        <strain evidence="2 3">DSM 23310</strain>
    </source>
</reference>
<dbReference type="Pfam" id="PF00903">
    <property type="entry name" value="Glyoxalase"/>
    <property type="match status" value="2"/>
</dbReference>
<dbReference type="InterPro" id="IPR029068">
    <property type="entry name" value="Glyas_Bleomycin-R_OHBP_Dase"/>
</dbReference>
<dbReference type="Gene3D" id="3.10.180.10">
    <property type="entry name" value="2,3-Dihydroxybiphenyl 1,2-Dioxygenase, domain 1"/>
    <property type="match status" value="2"/>
</dbReference>
<dbReference type="PANTHER" id="PTHR36110">
    <property type="entry name" value="RING-CLEAVING DIOXYGENASE MHQE-RELATED"/>
    <property type="match status" value="1"/>
</dbReference>
<dbReference type="OrthoDB" id="9785698at2"/>
<sequence length="311" mass="35279">MSNKLTGIHHITAIVGYPQENIDFYTEVLGLRLIKKTVNFDDPYTYHFYYGDKEGKPGTAITFFPHTNGRKGILGGGQVSTTSYAVPTGSIDFWEERLKKFNIIYVKGEKFGEEYVQFEDPHGLQLELVFTDSGEESKWEFNGIASHSAIKGFAGATLRSLFPEKTKDIMENVLKFEKVDERLDVIRYKSTASIGNIIDLKTTPMGLGKMGIGTVHHIALRVKDENELIEWSNMLKERGFIVSPVRDRKYFKSIYFREKGGNLFEIATDGPGFTVDEPVGELGKNLKLPSQYESIRDEIEKKLPPINVKEF</sequence>
<dbReference type="SUPFAM" id="SSF54593">
    <property type="entry name" value="Glyoxalase/Bleomycin resistance protein/Dihydroxybiphenyl dioxygenase"/>
    <property type="match status" value="1"/>
</dbReference>
<name>A0A1H2RC58_9FIRM</name>
<dbReference type="InterPro" id="IPR004360">
    <property type="entry name" value="Glyas_Fos-R_dOase_dom"/>
</dbReference>
<dbReference type="EMBL" id="FNNG01000001">
    <property type="protein sequence ID" value="SDW16424.1"/>
    <property type="molecule type" value="Genomic_DNA"/>
</dbReference>
<accession>A0A1H2RC58</accession>
<evidence type="ECO:0000313" key="3">
    <source>
        <dbReference type="Proteomes" id="UP000198828"/>
    </source>
</evidence>
<dbReference type="RefSeq" id="WP_093750177.1">
    <property type="nucleotide sequence ID" value="NZ_FNNG01000001.1"/>
</dbReference>
<feature type="domain" description="VOC" evidence="1">
    <location>
        <begin position="152"/>
        <end position="269"/>
    </location>
</feature>
<dbReference type="InterPro" id="IPR037523">
    <property type="entry name" value="VOC_core"/>
</dbReference>
<dbReference type="InterPro" id="IPR052537">
    <property type="entry name" value="Extradiol_RC_dioxygenase"/>
</dbReference>